<evidence type="ECO:0000313" key="27">
    <source>
        <dbReference type="EMBL" id="QED56777.1"/>
    </source>
</evidence>
<dbReference type="GO" id="GO:0004129">
    <property type="term" value="F:cytochrome-c oxidase activity"/>
    <property type="evidence" value="ECO:0007669"/>
    <property type="project" value="UniProtKB-EC"/>
</dbReference>
<feature type="transmembrane region" description="Helical" evidence="25">
    <location>
        <begin position="303"/>
        <end position="327"/>
    </location>
</feature>
<keyword evidence="14 24" id="KW-0999">Mitochondrion inner membrane</keyword>
<evidence type="ECO:0000256" key="18">
    <source>
        <dbReference type="ARBA" id="ARBA00022989"/>
    </source>
</evidence>
<comment type="function">
    <text evidence="24">Component of the cytochrome c oxidase, the last enzyme in the mitochondrial electron transport chain which drives oxidative phosphorylation. The respiratory chain contains 3 multisubunit complexes succinate dehydrogenase (complex II, CII), ubiquinol-cytochrome c oxidoreductase (cytochrome b-c1 complex, complex III, CIII) and cytochrome c oxidase (complex IV, CIV), that cooperate to transfer electrons derived from NADH and succinate to molecular oxygen, creating an electrochemical gradient over the inner membrane that drives transmembrane transport and the ATP synthase. Cytochrome c oxidase is the component of the respiratory chain that catalyzes the reduction of oxygen to water. Electrons originating from reduced cytochrome c in the intermembrane space (IMS) are transferred via the dinuclear copper A center (CU(A)) of subunit 2 and heme A of subunit 1 to the active site in subunit 1, a binuclear center (BNC) formed by heme A3 and copper B (CU(B)). The BNC reduces molecular oxygen to 2 water molecules using 4 electrons from cytochrome c in the IMS and 4 protons from the mitochondrial matrix.</text>
</comment>
<evidence type="ECO:0000256" key="10">
    <source>
        <dbReference type="ARBA" id="ARBA00022617"/>
    </source>
</evidence>
<evidence type="ECO:0000256" key="23">
    <source>
        <dbReference type="ARBA" id="ARBA00049512"/>
    </source>
</evidence>
<feature type="transmembrane region" description="Helical" evidence="25">
    <location>
        <begin position="16"/>
        <end position="37"/>
    </location>
</feature>
<keyword evidence="16" id="KW-1278">Translocase</keyword>
<comment type="cofactor">
    <cofactor evidence="1">
        <name>Cu cation</name>
        <dbReference type="ChEBI" id="CHEBI:23378"/>
    </cofactor>
</comment>
<dbReference type="AlphaFoldDB" id="A0A5B8ZV71"/>
<dbReference type="GO" id="GO:0020037">
    <property type="term" value="F:heme binding"/>
    <property type="evidence" value="ECO:0007669"/>
    <property type="project" value="InterPro"/>
</dbReference>
<comment type="similarity">
    <text evidence="5 24">Belongs to the heme-copper respiratory oxidase family.</text>
</comment>
<feature type="transmembrane region" description="Helical" evidence="25">
    <location>
        <begin position="57"/>
        <end position="83"/>
    </location>
</feature>
<dbReference type="EMBL" id="MK654198">
    <property type="protein sequence ID" value="QED56790.1"/>
    <property type="molecule type" value="Genomic_DNA"/>
</dbReference>
<dbReference type="PANTHER" id="PTHR10422:SF18">
    <property type="entry name" value="CYTOCHROME C OXIDASE SUBUNIT 1"/>
    <property type="match status" value="1"/>
</dbReference>
<dbReference type="PANTHER" id="PTHR10422">
    <property type="entry name" value="CYTOCHROME C OXIDASE SUBUNIT 1"/>
    <property type="match status" value="1"/>
</dbReference>
<geneLocation type="mitochondrion" evidence="29"/>
<comment type="pathway">
    <text evidence="4 24">Energy metabolism; oxidative phosphorylation.</text>
</comment>
<dbReference type="Gene3D" id="1.20.210.10">
    <property type="entry name" value="Cytochrome c oxidase-like, subunit I domain"/>
    <property type="match status" value="1"/>
</dbReference>
<protein>
    <recommendedName>
        <fullName evidence="8 24">Cytochrome c oxidase subunit 1</fullName>
        <ecNumber evidence="7 24">7.1.1.9</ecNumber>
    </recommendedName>
</protein>
<keyword evidence="18 25" id="KW-1133">Transmembrane helix</keyword>
<evidence type="ECO:0000256" key="3">
    <source>
        <dbReference type="ARBA" id="ARBA00004448"/>
    </source>
</evidence>
<feature type="transmembrane region" description="Helical" evidence="25">
    <location>
        <begin position="104"/>
        <end position="126"/>
    </location>
</feature>
<evidence type="ECO:0000313" key="30">
    <source>
        <dbReference type="EMBL" id="QEH58486.1"/>
    </source>
</evidence>
<gene>
    <name evidence="29" type="primary">cox1</name>
</gene>
<proteinExistence type="inferred from homology"/>
<reference evidence="29" key="1">
    <citation type="journal article" date="2019" name="PLoS ONE">
        <title>Tracking outbreak populations of the pepper weevil Anthonomus eugenii (Coleoptera; Curculionidae) using complete mitochondrial genomes.</title>
        <authorList>
            <person name="van de Vossenberg B.T.L.H."/>
            <person name="Warbroek T."/>
            <person name="Waalwijk C."/>
            <person name="Ingerson-Mahar J."/>
            <person name="van der Gouw L."/>
            <person name="Loomans A.J.M."/>
        </authorList>
    </citation>
    <scope>NUCLEOTIDE SEQUENCE</scope>
    <source>
        <strain evidence="30">148</strain>
        <strain evidence="29">AG_mtDNA_148</strain>
        <strain evidence="27">AG_mtDNA_149</strain>
        <strain evidence="28">AG_mtDNA_151</strain>
    </source>
</reference>
<dbReference type="GO" id="GO:0006123">
    <property type="term" value="P:mitochondrial electron transport, cytochrome c to oxygen"/>
    <property type="evidence" value="ECO:0007669"/>
    <property type="project" value="TreeGrafter"/>
</dbReference>
<dbReference type="PRINTS" id="PR01165">
    <property type="entry name" value="CYCOXIDASEI"/>
</dbReference>
<keyword evidence="22 24" id="KW-0472">Membrane</keyword>
<evidence type="ECO:0000313" key="29">
    <source>
        <dbReference type="EMBL" id="QED56802.1"/>
    </source>
</evidence>
<dbReference type="RefSeq" id="YP_009692281.1">
    <property type="nucleotide sequence ID" value="NC_044714.1"/>
</dbReference>
<keyword evidence="17 24" id="KW-0249">Electron transport</keyword>
<evidence type="ECO:0000256" key="1">
    <source>
        <dbReference type="ARBA" id="ARBA00001935"/>
    </source>
</evidence>
<name>A0A5B8ZV71_9CUCU</name>
<keyword evidence="10 24" id="KW-0349">Heme</keyword>
<evidence type="ECO:0000256" key="7">
    <source>
        <dbReference type="ARBA" id="ARBA00012949"/>
    </source>
</evidence>
<feature type="transmembrane region" description="Helical" evidence="25">
    <location>
        <begin position="414"/>
        <end position="436"/>
    </location>
</feature>
<evidence type="ECO:0000256" key="25">
    <source>
        <dbReference type="SAM" id="Phobius"/>
    </source>
</evidence>
<evidence type="ECO:0000256" key="11">
    <source>
        <dbReference type="ARBA" id="ARBA00022660"/>
    </source>
</evidence>
<comment type="subcellular location">
    <subcellularLocation>
        <location evidence="3 24">Mitochondrion inner membrane</location>
        <topology evidence="3 24">Multi-pass membrane protein</topology>
    </subcellularLocation>
</comment>
<evidence type="ECO:0000256" key="14">
    <source>
        <dbReference type="ARBA" id="ARBA00022792"/>
    </source>
</evidence>
<dbReference type="GeneID" id="41797407"/>
<dbReference type="Pfam" id="PF00115">
    <property type="entry name" value="COX1"/>
    <property type="match status" value="1"/>
</dbReference>
<dbReference type="GO" id="GO:0015990">
    <property type="term" value="P:electron transport coupled proton transport"/>
    <property type="evidence" value="ECO:0007669"/>
    <property type="project" value="TreeGrafter"/>
</dbReference>
<comment type="subunit">
    <text evidence="6">Component of the cytochrome c oxidase (complex IV, CIV), a multisubunit enzyme composed of a catalytic core of 3 subunits and several supernumerary subunits. The complex exists as a monomer or a dimer and forms supercomplexes (SCs) in the inner mitochondrial membrane with ubiquinol-cytochrome c oxidoreductase (cytochrome b-c1 complex, complex III, CIII).</text>
</comment>
<keyword evidence="12 24" id="KW-0812">Transmembrane</keyword>
<keyword evidence="19 24" id="KW-0408">Iron</keyword>
<feature type="transmembrane region" description="Helical" evidence="25">
    <location>
        <begin position="267"/>
        <end position="291"/>
    </location>
</feature>
<dbReference type="InterPro" id="IPR000883">
    <property type="entry name" value="Cyt_C_Oxase_1"/>
</dbReference>
<sequence>MLPNKWFYSTNHKDIGTLYFIFGAWSGAVGTSLSMLIRTELGSPGSLIGDDQIYNTIVTAHAFIMIFFMVMPIMIGGFGNWLIPLMLAAPDMAFPRLNNMSFWLLPPSLTLLIMSSIIGKGAGTGWTVYPPLSSNLAHEGASVDFAIFSLHMAGISSILGAMNFISTILNMKPLKMKFEQMPLFIWAVKITTILLLISLPVLAGAITMLLTDRNINTSFFDPAGGGDPILYQHLFWFFGHPEVYILILPGFGMISHIINQESGKKEAFGVLGMIYAMLAIGLLGFVVWAHHMFTIGMDVDTRAYFTSATMIIAVPTGIKIFSWLATYHGAQITSNPTTLWTLGFIFLFTMGGLTGVVLANSSIDIVLHDTYYVVAHFHYVLSMGAVFTILAGIIQWFPLFTGLTLNNKYLKPQFFTMFIGVNLTFFPQHFLGLSGMPRRYSDYPDAYYMWNMISSIGSLISLISILYFIFIIWEAFCVQRMNLTSFNLSSSIEWLQSTPPFDHSYDELPPMVMK</sequence>
<evidence type="ECO:0000256" key="17">
    <source>
        <dbReference type="ARBA" id="ARBA00022982"/>
    </source>
</evidence>
<dbReference type="PROSITE" id="PS50855">
    <property type="entry name" value="COX1"/>
    <property type="match status" value="1"/>
</dbReference>
<evidence type="ECO:0000256" key="24">
    <source>
        <dbReference type="RuleBase" id="RU000369"/>
    </source>
</evidence>
<keyword evidence="20 24" id="KW-0186">Copper</keyword>
<feature type="transmembrane region" description="Helical" evidence="25">
    <location>
        <begin position="379"/>
        <end position="402"/>
    </location>
</feature>
<evidence type="ECO:0000256" key="20">
    <source>
        <dbReference type="ARBA" id="ARBA00023008"/>
    </source>
</evidence>
<keyword evidence="11 24" id="KW-0679">Respiratory chain</keyword>
<evidence type="ECO:0000259" key="26">
    <source>
        <dbReference type="PROSITE" id="PS50855"/>
    </source>
</evidence>
<evidence type="ECO:0000256" key="6">
    <source>
        <dbReference type="ARBA" id="ARBA00011164"/>
    </source>
</evidence>
<evidence type="ECO:0000313" key="28">
    <source>
        <dbReference type="EMBL" id="QED56790.1"/>
    </source>
</evidence>
<evidence type="ECO:0000256" key="16">
    <source>
        <dbReference type="ARBA" id="ARBA00022967"/>
    </source>
</evidence>
<feature type="transmembrane region" description="Helical" evidence="25">
    <location>
        <begin position="183"/>
        <end position="210"/>
    </location>
</feature>
<evidence type="ECO:0000256" key="21">
    <source>
        <dbReference type="ARBA" id="ARBA00023128"/>
    </source>
</evidence>
<evidence type="ECO:0000256" key="5">
    <source>
        <dbReference type="ARBA" id="ARBA00009578"/>
    </source>
</evidence>
<dbReference type="InterPro" id="IPR023615">
    <property type="entry name" value="Cyt_c_Oxase_su1_BS"/>
</dbReference>
<dbReference type="EC" id="7.1.1.9" evidence="7 24"/>
<evidence type="ECO:0000256" key="4">
    <source>
        <dbReference type="ARBA" id="ARBA00004673"/>
    </source>
</evidence>
<dbReference type="InterPro" id="IPR033944">
    <property type="entry name" value="Cyt_c_oxase_su1_dom"/>
</dbReference>
<feature type="transmembrane region" description="Helical" evidence="25">
    <location>
        <begin position="339"/>
        <end position="359"/>
    </location>
</feature>
<evidence type="ECO:0000256" key="15">
    <source>
        <dbReference type="ARBA" id="ARBA00022842"/>
    </source>
</evidence>
<evidence type="ECO:0000256" key="19">
    <source>
        <dbReference type="ARBA" id="ARBA00023004"/>
    </source>
</evidence>
<comment type="catalytic activity">
    <reaction evidence="23">
        <text>4 Fe(II)-[cytochrome c] + O2 + 8 H(+)(in) = 4 Fe(III)-[cytochrome c] + 2 H2O + 4 H(+)(out)</text>
        <dbReference type="Rhea" id="RHEA:11436"/>
        <dbReference type="Rhea" id="RHEA-COMP:10350"/>
        <dbReference type="Rhea" id="RHEA-COMP:14399"/>
        <dbReference type="ChEBI" id="CHEBI:15377"/>
        <dbReference type="ChEBI" id="CHEBI:15378"/>
        <dbReference type="ChEBI" id="CHEBI:15379"/>
        <dbReference type="ChEBI" id="CHEBI:29033"/>
        <dbReference type="ChEBI" id="CHEBI:29034"/>
        <dbReference type="EC" id="7.1.1.9"/>
    </reaction>
    <physiologicalReaction direction="left-to-right" evidence="23">
        <dbReference type="Rhea" id="RHEA:11437"/>
    </physiologicalReaction>
</comment>
<dbReference type="InterPro" id="IPR036927">
    <property type="entry name" value="Cyt_c_oxase-like_su1_sf"/>
</dbReference>
<keyword evidence="21 24" id="KW-0496">Mitochondrion</keyword>
<dbReference type="EMBL" id="MK654679">
    <property type="protein sequence ID" value="QEH58486.1"/>
    <property type="molecule type" value="Genomic_DNA"/>
</dbReference>
<dbReference type="PROSITE" id="PS00077">
    <property type="entry name" value="COX1_CUB"/>
    <property type="match status" value="1"/>
</dbReference>
<dbReference type="SUPFAM" id="SSF81442">
    <property type="entry name" value="Cytochrome c oxidase subunit I-like"/>
    <property type="match status" value="1"/>
</dbReference>
<feature type="transmembrane region" description="Helical" evidence="25">
    <location>
        <begin position="230"/>
        <end position="255"/>
    </location>
</feature>
<evidence type="ECO:0000256" key="12">
    <source>
        <dbReference type="ARBA" id="ARBA00022692"/>
    </source>
</evidence>
<dbReference type="EMBL" id="MK654029">
    <property type="protein sequence ID" value="QED56777.1"/>
    <property type="molecule type" value="Genomic_DNA"/>
</dbReference>
<keyword evidence="13 24" id="KW-0479">Metal-binding</keyword>
<organism evidence="29">
    <name type="scientific">Anthonomus rubi</name>
    <name type="common">strawberry blossom weevil</name>
    <dbReference type="NCBI Taxonomy" id="201759"/>
    <lineage>
        <taxon>Eukaryota</taxon>
        <taxon>Metazoa</taxon>
        <taxon>Ecdysozoa</taxon>
        <taxon>Arthropoda</taxon>
        <taxon>Hexapoda</taxon>
        <taxon>Insecta</taxon>
        <taxon>Pterygota</taxon>
        <taxon>Neoptera</taxon>
        <taxon>Endopterygota</taxon>
        <taxon>Coleoptera</taxon>
        <taxon>Polyphaga</taxon>
        <taxon>Cucujiformia</taxon>
        <taxon>Curculionidae</taxon>
        <taxon>Curculioninae</taxon>
        <taxon>Anthonomini</taxon>
        <taxon>Anthonomus</taxon>
    </lineage>
</organism>
<evidence type="ECO:0000256" key="9">
    <source>
        <dbReference type="ARBA" id="ARBA00022448"/>
    </source>
</evidence>
<dbReference type="GO" id="GO:0045277">
    <property type="term" value="C:respiratory chain complex IV"/>
    <property type="evidence" value="ECO:0007669"/>
    <property type="project" value="InterPro"/>
</dbReference>
<comment type="cofactor">
    <cofactor evidence="2">
        <name>heme</name>
        <dbReference type="ChEBI" id="CHEBI:30413"/>
    </cofactor>
</comment>
<evidence type="ECO:0000256" key="13">
    <source>
        <dbReference type="ARBA" id="ARBA00022723"/>
    </source>
</evidence>
<evidence type="ECO:0000256" key="2">
    <source>
        <dbReference type="ARBA" id="ARBA00001971"/>
    </source>
</evidence>
<evidence type="ECO:0000256" key="8">
    <source>
        <dbReference type="ARBA" id="ARBA00015947"/>
    </source>
</evidence>
<dbReference type="GO" id="GO:0046872">
    <property type="term" value="F:metal ion binding"/>
    <property type="evidence" value="ECO:0007669"/>
    <property type="project" value="UniProtKB-KW"/>
</dbReference>
<dbReference type="FunFam" id="1.20.210.10:FF:000001">
    <property type="entry name" value="Cytochrome c oxidase subunit 1"/>
    <property type="match status" value="1"/>
</dbReference>
<dbReference type="UniPathway" id="UPA00705"/>
<feature type="transmembrane region" description="Helical" evidence="25">
    <location>
        <begin position="146"/>
        <end position="171"/>
    </location>
</feature>
<keyword evidence="15" id="KW-0460">Magnesium</keyword>
<dbReference type="GO" id="GO:0005743">
    <property type="term" value="C:mitochondrial inner membrane"/>
    <property type="evidence" value="ECO:0007669"/>
    <property type="project" value="UniProtKB-SubCell"/>
</dbReference>
<dbReference type="InterPro" id="IPR023616">
    <property type="entry name" value="Cyt_c_oxase-like_su1_dom"/>
</dbReference>
<keyword evidence="9 24" id="KW-0813">Transport</keyword>
<accession>A0A5B8ZV71</accession>
<dbReference type="CDD" id="cd01663">
    <property type="entry name" value="Cyt_c_Oxidase_I"/>
    <property type="match status" value="1"/>
</dbReference>
<feature type="domain" description="Cytochrome oxidase subunit I profile" evidence="26">
    <location>
        <begin position="1"/>
        <end position="512"/>
    </location>
</feature>
<dbReference type="EMBL" id="MK654354">
    <property type="protein sequence ID" value="QED56802.1"/>
    <property type="molecule type" value="Genomic_DNA"/>
</dbReference>
<feature type="transmembrane region" description="Helical" evidence="25">
    <location>
        <begin position="448"/>
        <end position="473"/>
    </location>
</feature>
<evidence type="ECO:0000256" key="22">
    <source>
        <dbReference type="ARBA" id="ARBA00023136"/>
    </source>
</evidence>